<keyword evidence="2" id="KW-0812">Transmembrane</keyword>
<keyword evidence="2" id="KW-1133">Transmembrane helix</keyword>
<protein>
    <recommendedName>
        <fullName evidence="3">Teneurin-like YD-shell domain-containing protein</fullName>
    </recommendedName>
</protein>
<organism evidence="4 5">
    <name type="scientific">Horticoccus luteus</name>
    <dbReference type="NCBI Taxonomy" id="2862869"/>
    <lineage>
        <taxon>Bacteria</taxon>
        <taxon>Pseudomonadati</taxon>
        <taxon>Verrucomicrobiota</taxon>
        <taxon>Opitutia</taxon>
        <taxon>Opitutales</taxon>
        <taxon>Opitutaceae</taxon>
        <taxon>Horticoccus</taxon>
    </lineage>
</organism>
<dbReference type="KEGG" id="ole:K0B96_10485"/>
<evidence type="ECO:0000259" key="3">
    <source>
        <dbReference type="Pfam" id="PF25023"/>
    </source>
</evidence>
<evidence type="ECO:0000313" key="5">
    <source>
        <dbReference type="Proteomes" id="UP000825051"/>
    </source>
</evidence>
<dbReference type="InterPro" id="IPR022385">
    <property type="entry name" value="Rhs_assc_core"/>
</dbReference>
<dbReference type="InterPro" id="IPR050708">
    <property type="entry name" value="T6SS_VgrG/RHS"/>
</dbReference>
<feature type="transmembrane region" description="Helical" evidence="2">
    <location>
        <begin position="271"/>
        <end position="296"/>
    </location>
</feature>
<evidence type="ECO:0000256" key="1">
    <source>
        <dbReference type="ARBA" id="ARBA00022737"/>
    </source>
</evidence>
<keyword evidence="2" id="KW-0472">Membrane</keyword>
<evidence type="ECO:0000313" key="4">
    <source>
        <dbReference type="EMBL" id="QYM77752.1"/>
    </source>
</evidence>
<sequence length="639" mass="66413">MANNSPRGAALNKSKPGERLKEATNGFGVAAEITCTPLTERDAATGAFTVFEKGPVDDSTAPDTIAVIAPMHVVKTVENVSEFSFGAAHERVKQVSHLGTTLYIGSLFEKVTGTGGSPLVENRHYIMAPTGRVAVYVERNDSTHEVQYFHTDGLGSITAVTNELGQVVKRFAFDAWGKRFDVDLSTYATALVTSANNYKVTRGFTDHEHLDDLGLIHMNGRVYDPVLGRFLSADPFVGDAGDSQDYNRYSYLSNNPLGGTDPSGYFSLKDVGVIVAVVVAAVVTAGAALVAVGAMCGQYFSLAVALQAMAGVAGAPALTAFGAVVAGAGAGFGSAFAGSLLNGGSVGDAFKAGAIGAVVGGIAGGLTYGIGSAFPDKDQLFERMLAHGVAEGGVSEAQGGQFRHGFYAGFFTAGASPFVGNGYAGAVESAVVGGTASALGGGKFANGAVSGAFQYLLNAAQHESQLPSNEQDAKVSVGFYDKSDKGDFLNSAASHEDFEAGANARSTLSVGVSNEKEIAEWFKNNPGKVDSIGFFGHGNSDGIYINGKAVSASTIRLFANHLNPSGKAYFFACEVGAAGGGTPNAWARRYFYQGQTIYAAKDLIKYTTEHRPGGPVHTGRMGTDGDYLWMWSYTGGKKP</sequence>
<dbReference type="AlphaFoldDB" id="A0A8F9XF65"/>
<dbReference type="Proteomes" id="UP000825051">
    <property type="component" value="Chromosome"/>
</dbReference>
<keyword evidence="5" id="KW-1185">Reference proteome</keyword>
<gene>
    <name evidence="4" type="ORF">K0B96_10485</name>
</gene>
<dbReference type="PANTHER" id="PTHR32305:SF15">
    <property type="entry name" value="PROTEIN RHSA-RELATED"/>
    <property type="match status" value="1"/>
</dbReference>
<reference evidence="4" key="1">
    <citation type="submission" date="2021-08" db="EMBL/GenBank/DDBJ databases">
        <title>Genome of a novel bacterium of the phylum Verrucomicrobia, Oleiharenicola sp. KSB-15.</title>
        <authorList>
            <person name="Chung J.-H."/>
            <person name="Ahn J.-H."/>
            <person name="Yoon Y."/>
            <person name="Kim D.-Y."/>
            <person name="An S.-H."/>
            <person name="Park I."/>
            <person name="Yeon J."/>
        </authorList>
    </citation>
    <scope>NUCLEOTIDE SEQUENCE</scope>
    <source>
        <strain evidence="4">KSB-15</strain>
    </source>
</reference>
<feature type="transmembrane region" description="Helical" evidence="2">
    <location>
        <begin position="308"/>
        <end position="332"/>
    </location>
</feature>
<evidence type="ECO:0000256" key="2">
    <source>
        <dbReference type="SAM" id="Phobius"/>
    </source>
</evidence>
<dbReference type="RefSeq" id="WP_220160856.1">
    <property type="nucleotide sequence ID" value="NZ_CP080507.1"/>
</dbReference>
<dbReference type="EMBL" id="CP080507">
    <property type="protein sequence ID" value="QYM77752.1"/>
    <property type="molecule type" value="Genomic_DNA"/>
</dbReference>
<name>A0A8F9XF65_9BACT</name>
<proteinExistence type="predicted"/>
<keyword evidence="1" id="KW-0677">Repeat</keyword>
<feature type="domain" description="Teneurin-like YD-shell" evidence="3">
    <location>
        <begin position="137"/>
        <end position="256"/>
    </location>
</feature>
<dbReference type="InterPro" id="IPR056823">
    <property type="entry name" value="TEN-like_YD-shell"/>
</dbReference>
<dbReference type="NCBIfam" id="TIGR03696">
    <property type="entry name" value="Rhs_assc_core"/>
    <property type="match status" value="1"/>
</dbReference>
<feature type="transmembrane region" description="Helical" evidence="2">
    <location>
        <begin position="352"/>
        <end position="374"/>
    </location>
</feature>
<dbReference type="PANTHER" id="PTHR32305">
    <property type="match status" value="1"/>
</dbReference>
<accession>A0A8F9XF65</accession>
<dbReference type="Gene3D" id="2.180.10.10">
    <property type="entry name" value="RHS repeat-associated core"/>
    <property type="match status" value="1"/>
</dbReference>
<dbReference type="Pfam" id="PF25023">
    <property type="entry name" value="TEN_YD-shell"/>
    <property type="match status" value="1"/>
</dbReference>